<dbReference type="PANTHER" id="PTHR31606">
    <property type="entry name" value="WW DOMAIN BINDING PROTEIN 2, ISOFORM E"/>
    <property type="match status" value="1"/>
</dbReference>
<accession>A0A6F9DW47</accession>
<dbReference type="InterPro" id="IPR011993">
    <property type="entry name" value="PH-like_dom_sf"/>
</dbReference>
<dbReference type="Gene3D" id="2.30.29.30">
    <property type="entry name" value="Pleckstrin-homology domain (PH domain)/Phosphotyrosine-binding domain (PTB)"/>
    <property type="match status" value="1"/>
</dbReference>
<dbReference type="GO" id="GO:0003713">
    <property type="term" value="F:transcription coactivator activity"/>
    <property type="evidence" value="ECO:0007669"/>
    <property type="project" value="InterPro"/>
</dbReference>
<name>A0A6F9DW47_9ASCI</name>
<dbReference type="AlphaFoldDB" id="A0A6F9DW47"/>
<dbReference type="GO" id="GO:0031490">
    <property type="term" value="F:chromatin DNA binding"/>
    <property type="evidence" value="ECO:0007669"/>
    <property type="project" value="TreeGrafter"/>
</dbReference>
<dbReference type="CDD" id="cd13214">
    <property type="entry name" value="PH-GRAM_WBP2"/>
    <property type="match status" value="1"/>
</dbReference>
<dbReference type="EMBL" id="LR791812">
    <property type="protein sequence ID" value="CAB3267674.1"/>
    <property type="molecule type" value="mRNA"/>
</dbReference>
<organism evidence="2">
    <name type="scientific">Phallusia mammillata</name>
    <dbReference type="NCBI Taxonomy" id="59560"/>
    <lineage>
        <taxon>Eukaryota</taxon>
        <taxon>Metazoa</taxon>
        <taxon>Chordata</taxon>
        <taxon>Tunicata</taxon>
        <taxon>Ascidiacea</taxon>
        <taxon>Phlebobranchia</taxon>
        <taxon>Ascidiidae</taxon>
        <taxon>Phallusia</taxon>
    </lineage>
</organism>
<protein>
    <submittedName>
        <fullName evidence="2">WW domain-binding protein 2-like</fullName>
    </submittedName>
</protein>
<dbReference type="InterPro" id="IPR044852">
    <property type="entry name" value="WBP2-like"/>
</dbReference>
<dbReference type="PANTHER" id="PTHR31606:SF1">
    <property type="entry name" value="WW DOMAIN BINDING PROTEIN 2, ISOFORM E"/>
    <property type="match status" value="1"/>
</dbReference>
<proteinExistence type="evidence at transcript level"/>
<dbReference type="SUPFAM" id="SSF50729">
    <property type="entry name" value="PH domain-like"/>
    <property type="match status" value="1"/>
</dbReference>
<evidence type="ECO:0000259" key="1">
    <source>
        <dbReference type="Pfam" id="PF02893"/>
    </source>
</evidence>
<reference evidence="2" key="1">
    <citation type="submission" date="2020-04" db="EMBL/GenBank/DDBJ databases">
        <authorList>
            <person name="Neveu A P."/>
        </authorList>
    </citation>
    <scope>NUCLEOTIDE SEQUENCE</scope>
    <source>
        <tissue evidence="2">Whole embryo</tissue>
    </source>
</reference>
<dbReference type="Pfam" id="PF02893">
    <property type="entry name" value="GRAM"/>
    <property type="match status" value="1"/>
</dbReference>
<gene>
    <name evidence="2" type="primary">Wbp2</name>
</gene>
<dbReference type="InterPro" id="IPR004182">
    <property type="entry name" value="GRAM"/>
</dbReference>
<feature type="domain" description="GRAM" evidence="1">
    <location>
        <begin position="23"/>
        <end position="129"/>
    </location>
</feature>
<evidence type="ECO:0000313" key="2">
    <source>
        <dbReference type="EMBL" id="CAB3267674.1"/>
    </source>
</evidence>
<dbReference type="GO" id="GO:0005634">
    <property type="term" value="C:nucleus"/>
    <property type="evidence" value="ECO:0007669"/>
    <property type="project" value="TreeGrafter"/>
</dbReference>
<sequence>MTLNQCTGTQLFLSPGEMIIRQEENVNVTFKKFTHSNEHMKGSKTGNVYLTNYRLIFKNSKSSDMMQELSMPFRQIKDFEIKQPVFGANFLQGKIVAEKNGGWEGSAFFEITFKSGGAIDIGQQLVKLATKPPQPMYQVQTTTVVYPTASVPGAPVAGSSNAYYFPAQNGGAAPPHMYPPTAPPMYPQQAPGPANPPAYPQQGYANMNPDESKLHNIILF</sequence>